<evidence type="ECO:0000313" key="3">
    <source>
        <dbReference type="EMBL" id="WOQ70286.1"/>
    </source>
</evidence>
<accession>A0AAU0MJF4</accession>
<protein>
    <submittedName>
        <fullName evidence="3">PH domain-containing protein</fullName>
    </submittedName>
</protein>
<keyword evidence="4" id="KW-1185">Reference proteome</keyword>
<evidence type="ECO:0000259" key="2">
    <source>
        <dbReference type="Pfam" id="PF10756"/>
    </source>
</evidence>
<dbReference type="AlphaFoldDB" id="A0AAU0MJF4"/>
<dbReference type="KEGG" id="mliy:RYJ27_03490"/>
<dbReference type="RefSeq" id="WP_330171367.1">
    <property type="nucleotide sequence ID" value="NZ_CP137080.1"/>
</dbReference>
<dbReference type="EMBL" id="CP137080">
    <property type="protein sequence ID" value="WOQ70286.1"/>
    <property type="molecule type" value="Genomic_DNA"/>
</dbReference>
<sequence length="195" mass="21091">MRRATPTPEGRVFRTPSGVVAFVVAAAVAALLLGDAAVRAGVGEMLLLAPWILLLLWGAYVFVYAPRVRIDRDGIRLHNILRIIDVPWALVRGIDVRWQLELTLHDGRVLRAYGGPVAGRPGRPALRRSPGEAERVPPAVRDLALIREQWQDALEQGADSAAPEIRRGWDVPGLVALAAILAWAVIALLISGGTS</sequence>
<gene>
    <name evidence="3" type="ORF">RYJ27_03490</name>
</gene>
<keyword evidence="1" id="KW-0812">Transmembrane</keyword>
<dbReference type="InterPro" id="IPR019692">
    <property type="entry name" value="CFP-6_PH"/>
</dbReference>
<organism evidence="3 4">
    <name type="scientific">Microbacterium limosum</name>
    <dbReference type="NCBI Taxonomy" id="3079935"/>
    <lineage>
        <taxon>Bacteria</taxon>
        <taxon>Bacillati</taxon>
        <taxon>Actinomycetota</taxon>
        <taxon>Actinomycetes</taxon>
        <taxon>Micrococcales</taxon>
        <taxon>Microbacteriaceae</taxon>
        <taxon>Microbacterium</taxon>
    </lineage>
</organism>
<reference evidence="3 4" key="1">
    <citation type="submission" date="2023-10" db="EMBL/GenBank/DDBJ databases">
        <title>Y20.</title>
        <authorList>
            <person name="Zhang G."/>
            <person name="Ding Y."/>
        </authorList>
    </citation>
    <scope>NUCLEOTIDE SEQUENCE [LARGE SCALE GENOMIC DNA]</scope>
    <source>
        <strain evidence="3 4">Y20</strain>
    </source>
</reference>
<evidence type="ECO:0000313" key="4">
    <source>
        <dbReference type="Proteomes" id="UP001329313"/>
    </source>
</evidence>
<dbReference type="Pfam" id="PF10756">
    <property type="entry name" value="bPH_6"/>
    <property type="match status" value="1"/>
</dbReference>
<feature type="transmembrane region" description="Helical" evidence="1">
    <location>
        <begin position="174"/>
        <end position="193"/>
    </location>
</feature>
<dbReference type="Proteomes" id="UP001329313">
    <property type="component" value="Chromosome"/>
</dbReference>
<evidence type="ECO:0000256" key="1">
    <source>
        <dbReference type="SAM" id="Phobius"/>
    </source>
</evidence>
<keyword evidence="1" id="KW-1133">Transmembrane helix</keyword>
<proteinExistence type="predicted"/>
<keyword evidence="1" id="KW-0472">Membrane</keyword>
<name>A0AAU0MJF4_9MICO</name>
<feature type="transmembrane region" description="Helical" evidence="1">
    <location>
        <begin position="45"/>
        <end position="65"/>
    </location>
</feature>
<feature type="transmembrane region" description="Helical" evidence="1">
    <location>
        <begin position="12"/>
        <end position="33"/>
    </location>
</feature>
<feature type="domain" description="Low molecular weight protein antigen 6 PH" evidence="2">
    <location>
        <begin position="66"/>
        <end position="108"/>
    </location>
</feature>